<dbReference type="Proteomes" id="UP001307889">
    <property type="component" value="Chromosome 6"/>
</dbReference>
<proteinExistence type="predicted"/>
<protein>
    <submittedName>
        <fullName evidence="1">Uncharacterized protein</fullName>
    </submittedName>
</protein>
<sequence>MRTRGASETETVGWLLVYEDQNVIVFGLCDVAGAASRALSDLRHLRRWSCRCRKFLCSPLALPDAKPRCVVAVSRTLAPPLAISNSQTILRHYSFARFLCWITPAFKSSQGPTVGDVRAEELKFRNRSDGWKKLS</sequence>
<name>A0ABN7AYE3_9HEMI</name>
<evidence type="ECO:0000313" key="1">
    <source>
        <dbReference type="EMBL" id="BES95940.1"/>
    </source>
</evidence>
<evidence type="ECO:0000313" key="2">
    <source>
        <dbReference type="Proteomes" id="UP001307889"/>
    </source>
</evidence>
<dbReference type="EMBL" id="AP028914">
    <property type="protein sequence ID" value="BES95940.1"/>
    <property type="molecule type" value="Genomic_DNA"/>
</dbReference>
<accession>A0ABN7AYE3</accession>
<reference evidence="1 2" key="1">
    <citation type="submission" date="2023-09" db="EMBL/GenBank/DDBJ databases">
        <title>Nesidiocoris tenuis whole genome shotgun sequence.</title>
        <authorList>
            <person name="Shibata T."/>
            <person name="Shimoda M."/>
            <person name="Kobayashi T."/>
            <person name="Uehara T."/>
        </authorList>
    </citation>
    <scope>NUCLEOTIDE SEQUENCE [LARGE SCALE GENOMIC DNA]</scope>
    <source>
        <strain evidence="1 2">Japan</strain>
    </source>
</reference>
<keyword evidence="2" id="KW-1185">Reference proteome</keyword>
<organism evidence="1 2">
    <name type="scientific">Nesidiocoris tenuis</name>
    <dbReference type="NCBI Taxonomy" id="355587"/>
    <lineage>
        <taxon>Eukaryota</taxon>
        <taxon>Metazoa</taxon>
        <taxon>Ecdysozoa</taxon>
        <taxon>Arthropoda</taxon>
        <taxon>Hexapoda</taxon>
        <taxon>Insecta</taxon>
        <taxon>Pterygota</taxon>
        <taxon>Neoptera</taxon>
        <taxon>Paraneoptera</taxon>
        <taxon>Hemiptera</taxon>
        <taxon>Heteroptera</taxon>
        <taxon>Panheteroptera</taxon>
        <taxon>Cimicomorpha</taxon>
        <taxon>Miridae</taxon>
        <taxon>Dicyphina</taxon>
        <taxon>Nesidiocoris</taxon>
    </lineage>
</organism>
<gene>
    <name evidence="1" type="ORF">NTJ_08749</name>
</gene>